<reference evidence="2" key="1">
    <citation type="submission" date="2016-06" db="EMBL/GenBank/DDBJ databases">
        <authorList>
            <person name="Varghese N."/>
            <person name="Submissions Spin"/>
        </authorList>
    </citation>
    <scope>NUCLEOTIDE SEQUENCE [LARGE SCALE GENOMIC DNA]</scope>
    <source>
        <strain evidence="2">DSM 45246</strain>
    </source>
</reference>
<evidence type="ECO:0000313" key="2">
    <source>
        <dbReference type="Proteomes" id="UP000199629"/>
    </source>
</evidence>
<gene>
    <name evidence="1" type="ORF">GA0070214_103245</name>
</gene>
<dbReference type="RefSeq" id="WP_139141801.1">
    <property type="nucleotide sequence ID" value="NZ_FMCS01000003.1"/>
</dbReference>
<organism evidence="1 2">
    <name type="scientific">Micromonospora chaiyaphumensis</name>
    <dbReference type="NCBI Taxonomy" id="307119"/>
    <lineage>
        <taxon>Bacteria</taxon>
        <taxon>Bacillati</taxon>
        <taxon>Actinomycetota</taxon>
        <taxon>Actinomycetes</taxon>
        <taxon>Micromonosporales</taxon>
        <taxon>Micromonosporaceae</taxon>
        <taxon>Micromonospora</taxon>
    </lineage>
</organism>
<dbReference type="EMBL" id="FMCS01000003">
    <property type="protein sequence ID" value="SCE91573.1"/>
    <property type="molecule type" value="Genomic_DNA"/>
</dbReference>
<proteinExistence type="predicted"/>
<evidence type="ECO:0000313" key="1">
    <source>
        <dbReference type="EMBL" id="SCE91573.1"/>
    </source>
</evidence>
<dbReference type="AlphaFoldDB" id="A0A1C4W5W5"/>
<name>A0A1C4W5W5_9ACTN</name>
<dbReference type="Proteomes" id="UP000199629">
    <property type="component" value="Unassembled WGS sequence"/>
</dbReference>
<protein>
    <submittedName>
        <fullName evidence="1">Uncharacterized protein</fullName>
    </submittedName>
</protein>
<accession>A0A1C4W5W5</accession>
<sequence>MAQFSFLVNARPSTLSREFLNGTYAGGILFPPDRAAAATVAALAGPLRRRFVLADNGAYDTIGKIAASLPPSADNAARVKAVRTAAGAVDPNSQLAEQLAVRPDAFIGPEDITLACWLRAGVGETDLVQRRSELRRRNRSVARRGLTMQAAHPELTVYTVASAHDYDSAFDAGQALGDTGVRAVAMGFGAFMADDSWTTRIKYGGRWLPLPQALPMRYLRTAQVVRGFFDGWAAAGSAAPDRFHFLGLGAPVMLPLSAYAARSVPSVTYDATSPIKDAAQGTLYVSEPAKLKVRTWNVLERMVLDPAHRWNCPCQFCRAFCLNHPFDEARIQMLASQSRPLTAADLRVGRVAAQAVPLFAVGPGPLGRAAEQARAGHNHWTVGLTLRRLSAAVDLRAAAAADVATYVANAGAAHFGQSVAMAWDLVSAGNA</sequence>
<keyword evidence="2" id="KW-1185">Reference proteome</keyword>